<dbReference type="OMA" id="AKARIMT"/>
<feature type="compositionally biased region" description="Low complexity" evidence="1">
    <location>
        <begin position="159"/>
        <end position="168"/>
    </location>
</feature>
<keyword evidence="3" id="KW-1185">Reference proteome</keyword>
<evidence type="ECO:0000313" key="2">
    <source>
        <dbReference type="EMBL" id="EME42298.1"/>
    </source>
</evidence>
<reference evidence="3" key="1">
    <citation type="journal article" date="2012" name="PLoS Genet.">
        <title>The genomes of the fungal plant pathogens Cladosporium fulvum and Dothistroma septosporum reveal adaptation to different hosts and lifestyles but also signatures of common ancestry.</title>
        <authorList>
            <person name="de Wit P.J.G.M."/>
            <person name="van der Burgt A."/>
            <person name="Oekmen B."/>
            <person name="Stergiopoulos I."/>
            <person name="Abd-Elsalam K.A."/>
            <person name="Aerts A.L."/>
            <person name="Bahkali A.H."/>
            <person name="Beenen H.G."/>
            <person name="Chettri P."/>
            <person name="Cox M.P."/>
            <person name="Datema E."/>
            <person name="de Vries R.P."/>
            <person name="Dhillon B."/>
            <person name="Ganley A.R."/>
            <person name="Griffiths S.A."/>
            <person name="Guo Y."/>
            <person name="Hamelin R.C."/>
            <person name="Henrissat B."/>
            <person name="Kabir M.S."/>
            <person name="Jashni M.K."/>
            <person name="Kema G."/>
            <person name="Klaubauf S."/>
            <person name="Lapidus A."/>
            <person name="Levasseur A."/>
            <person name="Lindquist E."/>
            <person name="Mehrabi R."/>
            <person name="Ohm R.A."/>
            <person name="Owen T.J."/>
            <person name="Salamov A."/>
            <person name="Schwelm A."/>
            <person name="Schijlen E."/>
            <person name="Sun H."/>
            <person name="van den Burg H.A."/>
            <person name="van Ham R.C.H.J."/>
            <person name="Zhang S."/>
            <person name="Goodwin S.B."/>
            <person name="Grigoriev I.V."/>
            <person name="Collemare J."/>
            <person name="Bradshaw R.E."/>
        </authorList>
    </citation>
    <scope>NUCLEOTIDE SEQUENCE [LARGE SCALE GENOMIC DNA]</scope>
    <source>
        <strain evidence="3">NZE10 / CBS 128990</strain>
    </source>
</reference>
<proteinExistence type="predicted"/>
<gene>
    <name evidence="2" type="ORF">DOTSEDRAFT_25922</name>
</gene>
<organism evidence="2 3">
    <name type="scientific">Dothistroma septosporum (strain NZE10 / CBS 128990)</name>
    <name type="common">Red band needle blight fungus</name>
    <name type="synonym">Mycosphaerella pini</name>
    <dbReference type="NCBI Taxonomy" id="675120"/>
    <lineage>
        <taxon>Eukaryota</taxon>
        <taxon>Fungi</taxon>
        <taxon>Dikarya</taxon>
        <taxon>Ascomycota</taxon>
        <taxon>Pezizomycotina</taxon>
        <taxon>Dothideomycetes</taxon>
        <taxon>Dothideomycetidae</taxon>
        <taxon>Mycosphaerellales</taxon>
        <taxon>Mycosphaerellaceae</taxon>
        <taxon>Dothistroma</taxon>
    </lineage>
</organism>
<feature type="compositionally biased region" description="Basic residues" evidence="1">
    <location>
        <begin position="1"/>
        <end position="10"/>
    </location>
</feature>
<sequence length="228" mass="23763">MADRRNKSRAAKTAGEEKRRVEPPKKAPAAASAVKPKPKSKAKARIMTKAKPSPKAAGKSKKKETEAKDTSRKSLAKTGGKKDTTTTVSAVAPKDSKSTRGAPKKRNLPPPTPGKPTGRKRKRDEHEEPVEAEPLVKKRGNNGSAIANTSQGSKSAQCSPKKSASTSSPKKDDSVASQLSQAGSEVVEKTKSTVNSVANTVAAATSPRKSNGSKSSALSSAPSNISEK</sequence>
<reference evidence="2 3" key="2">
    <citation type="journal article" date="2012" name="PLoS Pathog.">
        <title>Diverse lifestyles and strategies of plant pathogenesis encoded in the genomes of eighteen Dothideomycetes fungi.</title>
        <authorList>
            <person name="Ohm R.A."/>
            <person name="Feau N."/>
            <person name="Henrissat B."/>
            <person name="Schoch C.L."/>
            <person name="Horwitz B.A."/>
            <person name="Barry K.W."/>
            <person name="Condon B.J."/>
            <person name="Copeland A.C."/>
            <person name="Dhillon B."/>
            <person name="Glaser F."/>
            <person name="Hesse C.N."/>
            <person name="Kosti I."/>
            <person name="LaButti K."/>
            <person name="Lindquist E.A."/>
            <person name="Lucas S."/>
            <person name="Salamov A.A."/>
            <person name="Bradshaw R.E."/>
            <person name="Ciuffetti L."/>
            <person name="Hamelin R.C."/>
            <person name="Kema G.H.J."/>
            <person name="Lawrence C."/>
            <person name="Scott J.A."/>
            <person name="Spatafora J.W."/>
            <person name="Turgeon B.G."/>
            <person name="de Wit P.J.G.M."/>
            <person name="Zhong S."/>
            <person name="Goodwin S.B."/>
            <person name="Grigoriev I.V."/>
        </authorList>
    </citation>
    <scope>NUCLEOTIDE SEQUENCE [LARGE SCALE GENOMIC DNA]</scope>
    <source>
        <strain evidence="3">NZE10 / CBS 128990</strain>
    </source>
</reference>
<evidence type="ECO:0000313" key="3">
    <source>
        <dbReference type="Proteomes" id="UP000016933"/>
    </source>
</evidence>
<feature type="compositionally biased region" description="Polar residues" evidence="1">
    <location>
        <begin position="141"/>
        <end position="158"/>
    </location>
</feature>
<feature type="compositionally biased region" description="Low complexity" evidence="1">
    <location>
        <begin position="192"/>
        <end position="228"/>
    </location>
</feature>
<dbReference type="AlphaFoldDB" id="N1PI65"/>
<protein>
    <submittedName>
        <fullName evidence="2">Uncharacterized protein</fullName>
    </submittedName>
</protein>
<feature type="compositionally biased region" description="Basic and acidic residues" evidence="1">
    <location>
        <begin position="63"/>
        <end position="72"/>
    </location>
</feature>
<feature type="region of interest" description="Disordered" evidence="1">
    <location>
        <begin position="1"/>
        <end position="228"/>
    </location>
</feature>
<accession>N1PI65</accession>
<dbReference type="HOGENOM" id="CLU_1214735_0_0_1"/>
<evidence type="ECO:0000256" key="1">
    <source>
        <dbReference type="SAM" id="MobiDB-lite"/>
    </source>
</evidence>
<dbReference type="EMBL" id="KB446541">
    <property type="protein sequence ID" value="EME42298.1"/>
    <property type="molecule type" value="Genomic_DNA"/>
</dbReference>
<dbReference type="Proteomes" id="UP000016933">
    <property type="component" value="Unassembled WGS sequence"/>
</dbReference>
<feature type="compositionally biased region" description="Basic residues" evidence="1">
    <location>
        <begin position="36"/>
        <end position="48"/>
    </location>
</feature>
<name>N1PI65_DOTSN</name>
<feature type="compositionally biased region" description="Basic and acidic residues" evidence="1">
    <location>
        <begin position="14"/>
        <end position="25"/>
    </location>
</feature>